<keyword evidence="2" id="KW-0547">Nucleotide-binding</keyword>
<dbReference type="InterPro" id="IPR027417">
    <property type="entry name" value="P-loop_NTPase"/>
</dbReference>
<organism evidence="9 10">
    <name type="scientific">Didymodactylos carnosus</name>
    <dbReference type="NCBI Taxonomy" id="1234261"/>
    <lineage>
        <taxon>Eukaryota</taxon>
        <taxon>Metazoa</taxon>
        <taxon>Spiralia</taxon>
        <taxon>Gnathifera</taxon>
        <taxon>Rotifera</taxon>
        <taxon>Eurotatoria</taxon>
        <taxon>Bdelloidea</taxon>
        <taxon>Philodinida</taxon>
        <taxon>Philodinidae</taxon>
        <taxon>Didymodactylos</taxon>
    </lineage>
</organism>
<evidence type="ECO:0000256" key="4">
    <source>
        <dbReference type="ARBA" id="ARBA00022840"/>
    </source>
</evidence>
<dbReference type="SMART" id="SM00220">
    <property type="entry name" value="S_TKc"/>
    <property type="match status" value="1"/>
</dbReference>
<dbReference type="PROSITE" id="PS00108">
    <property type="entry name" value="PROTEIN_KINASE_ST"/>
    <property type="match status" value="1"/>
</dbReference>
<dbReference type="EMBL" id="CAJOBA010008698">
    <property type="protein sequence ID" value="CAF3834605.1"/>
    <property type="molecule type" value="Genomic_DNA"/>
</dbReference>
<dbReference type="PROSITE" id="PS50011">
    <property type="entry name" value="PROTEIN_KINASE_DOM"/>
    <property type="match status" value="1"/>
</dbReference>
<evidence type="ECO:0000256" key="5">
    <source>
        <dbReference type="ARBA" id="ARBA00037982"/>
    </source>
</evidence>
<dbReference type="InterPro" id="IPR045063">
    <property type="entry name" value="Dynamin_N"/>
</dbReference>
<dbReference type="AlphaFoldDB" id="A0A8S2K1I7"/>
<gene>
    <name evidence="8" type="ORF">OVA965_LOCUS17852</name>
    <name evidence="9" type="ORF">TMI583_LOCUS17864</name>
</gene>
<accession>A0A8S2K1I7</accession>
<dbReference type="InterPro" id="IPR050339">
    <property type="entry name" value="CC_SR_Kinase"/>
</dbReference>
<proteinExistence type="inferred from homology"/>
<dbReference type="InterPro" id="IPR011009">
    <property type="entry name" value="Kinase-like_dom_sf"/>
</dbReference>
<evidence type="ECO:0000313" key="9">
    <source>
        <dbReference type="EMBL" id="CAF3834605.1"/>
    </source>
</evidence>
<dbReference type="SUPFAM" id="SSF52540">
    <property type="entry name" value="P-loop containing nucleoside triphosphate hydrolases"/>
    <property type="match status" value="1"/>
</dbReference>
<dbReference type="Pfam" id="PF00069">
    <property type="entry name" value="Pkinase"/>
    <property type="match status" value="1"/>
</dbReference>
<keyword evidence="1" id="KW-0808">Transferase</keyword>
<dbReference type="InterPro" id="IPR000719">
    <property type="entry name" value="Prot_kinase_dom"/>
</dbReference>
<evidence type="ECO:0000259" key="7">
    <source>
        <dbReference type="PROSITE" id="PS50011"/>
    </source>
</evidence>
<evidence type="ECO:0000256" key="6">
    <source>
        <dbReference type="SAM" id="Coils"/>
    </source>
</evidence>
<dbReference type="Pfam" id="PF00350">
    <property type="entry name" value="Dynamin_N"/>
    <property type="match status" value="1"/>
</dbReference>
<dbReference type="PANTHER" id="PTHR11042">
    <property type="entry name" value="EUKARYOTIC TRANSLATION INITIATION FACTOR 2-ALPHA KINASE EIF2-ALPHA KINASE -RELATED"/>
    <property type="match status" value="1"/>
</dbReference>
<keyword evidence="4" id="KW-0067">ATP-binding</keyword>
<dbReference type="InterPro" id="IPR008271">
    <property type="entry name" value="Ser/Thr_kinase_AS"/>
</dbReference>
<name>A0A8S2K1I7_9BILA</name>
<dbReference type="Proteomes" id="UP000677228">
    <property type="component" value="Unassembled WGS sequence"/>
</dbReference>
<keyword evidence="3" id="KW-0418">Kinase</keyword>
<sequence>MEVRQPDVRHLASGHGMSEEKSLSVLLGLTDAISELETLEEKLDELYLLNERAAERKYRENVQLIISSIDDLFRSNYSLLKSTPYEKRQLFIESINQKVDRIKDKVVKVNEIKQVEFNDRITHLKLLSNTRFDEKPLQFAKECVRYMNMLSSFEIKLCKLLDEPIVKCLFENTYHTLTNARNKVVIAALGILKSAKSSFINFLLEDEICPTGDEAATARLTKITYGERMKLVHISANGKPSEPRYFHSKQDLLAEAVTLIKPVTMDERLEGMNDEIVIELPLEELKNIELWDIPGLDENKAIDARVKEIVESADVIFGIIPHRERLRQSFQEYMKPHLKINRNFDQSDADVNNSAQKMVCFIVTLIDTFTVNNQTKKSRDTVLQELFDTFKDEMPIELGSDVESSNNFISMCALDTYAEELCTLLHKQIEETLLTALSEQYRAIIAKIYEKSAKYDHLNVHLLSDFVKNKKGLITELYLDLLNAQFMTIYPKFNITNNKLGESNFQVFTGNIVTKDGDTREMAAKKIPLKSFNIQEVRYMKSLCHTNIVEYYGVKKSETEANMYYLIMEKLDSDLETYVGRKKHIITVPQISEIFGQIAEGLKELHHEQLIHRDLKPANILVKETNQPLFKLADFGLVHCDPISFAGTRGFMAPEFVNKNLGPITEKSDVYSLGVTMMCMIQVLPSAVQEDEKMKKWINIFIKCTEENPDDRPSCQQILTYIGGL</sequence>
<evidence type="ECO:0000256" key="1">
    <source>
        <dbReference type="ARBA" id="ARBA00022679"/>
    </source>
</evidence>
<dbReference type="Proteomes" id="UP000682733">
    <property type="component" value="Unassembled WGS sequence"/>
</dbReference>
<dbReference type="GO" id="GO:0005737">
    <property type="term" value="C:cytoplasm"/>
    <property type="evidence" value="ECO:0007669"/>
    <property type="project" value="TreeGrafter"/>
</dbReference>
<dbReference type="GO" id="GO:0005634">
    <property type="term" value="C:nucleus"/>
    <property type="evidence" value="ECO:0007669"/>
    <property type="project" value="TreeGrafter"/>
</dbReference>
<dbReference type="Gene3D" id="1.10.510.10">
    <property type="entry name" value="Transferase(Phosphotransferase) domain 1"/>
    <property type="match status" value="1"/>
</dbReference>
<dbReference type="CDD" id="cd00180">
    <property type="entry name" value="PKc"/>
    <property type="match status" value="1"/>
</dbReference>
<evidence type="ECO:0000256" key="2">
    <source>
        <dbReference type="ARBA" id="ARBA00022741"/>
    </source>
</evidence>
<evidence type="ECO:0000313" key="8">
    <source>
        <dbReference type="EMBL" id="CAF1070128.1"/>
    </source>
</evidence>
<dbReference type="GO" id="GO:0005524">
    <property type="term" value="F:ATP binding"/>
    <property type="evidence" value="ECO:0007669"/>
    <property type="project" value="UniProtKB-KW"/>
</dbReference>
<dbReference type="Gene3D" id="3.40.50.300">
    <property type="entry name" value="P-loop containing nucleotide triphosphate hydrolases"/>
    <property type="match status" value="1"/>
</dbReference>
<comment type="caution">
    <text evidence="9">The sequence shown here is derived from an EMBL/GenBank/DDBJ whole genome shotgun (WGS) entry which is preliminary data.</text>
</comment>
<dbReference type="PANTHER" id="PTHR11042:SF190">
    <property type="entry name" value="MITOSIS INHIBITOR PROTEIN KINASE MIK1"/>
    <property type="match status" value="1"/>
</dbReference>
<dbReference type="GO" id="GO:0004672">
    <property type="term" value="F:protein kinase activity"/>
    <property type="evidence" value="ECO:0007669"/>
    <property type="project" value="InterPro"/>
</dbReference>
<dbReference type="EMBL" id="CAJNOK010008682">
    <property type="protein sequence ID" value="CAF1070128.1"/>
    <property type="molecule type" value="Genomic_DNA"/>
</dbReference>
<feature type="domain" description="Protein kinase" evidence="7">
    <location>
        <begin position="475"/>
        <end position="725"/>
    </location>
</feature>
<dbReference type="SUPFAM" id="SSF56112">
    <property type="entry name" value="Protein kinase-like (PK-like)"/>
    <property type="match status" value="1"/>
</dbReference>
<reference evidence="9" key="1">
    <citation type="submission" date="2021-02" db="EMBL/GenBank/DDBJ databases">
        <authorList>
            <person name="Nowell W R."/>
        </authorList>
    </citation>
    <scope>NUCLEOTIDE SEQUENCE</scope>
</reference>
<evidence type="ECO:0000256" key="3">
    <source>
        <dbReference type="ARBA" id="ARBA00022777"/>
    </source>
</evidence>
<protein>
    <recommendedName>
        <fullName evidence="7">Protein kinase domain-containing protein</fullName>
    </recommendedName>
</protein>
<feature type="coiled-coil region" evidence="6">
    <location>
        <begin position="29"/>
        <end position="56"/>
    </location>
</feature>
<comment type="similarity">
    <text evidence="5">Belongs to the protein kinase superfamily. Ser/Thr protein kinase family. GCN2 subfamily.</text>
</comment>
<evidence type="ECO:0000313" key="10">
    <source>
        <dbReference type="Proteomes" id="UP000682733"/>
    </source>
</evidence>
<keyword evidence="6" id="KW-0175">Coiled coil</keyword>